<accession>A0A7X0AUG6</accession>
<keyword evidence="1" id="KW-0732">Signal</keyword>
<keyword evidence="3" id="KW-1185">Reference proteome</keyword>
<organism evidence="2 3">
    <name type="scientific">Nitrospirillum iridis</name>
    <dbReference type="NCBI Taxonomy" id="765888"/>
    <lineage>
        <taxon>Bacteria</taxon>
        <taxon>Pseudomonadati</taxon>
        <taxon>Pseudomonadota</taxon>
        <taxon>Alphaproteobacteria</taxon>
        <taxon>Rhodospirillales</taxon>
        <taxon>Azospirillaceae</taxon>
        <taxon>Nitrospirillum</taxon>
    </lineage>
</organism>
<evidence type="ECO:0000256" key="1">
    <source>
        <dbReference type="SAM" id="SignalP"/>
    </source>
</evidence>
<sequence>MAKRQKSIAFQRTLSPSPLLAADFPTAAAYAGPCDIIPDVVDDRLREMFCDAVAEPLPLALRFLLARLRGGPALN</sequence>
<gene>
    <name evidence="2" type="ORF">FHS74_000865</name>
</gene>
<reference evidence="2 3" key="1">
    <citation type="submission" date="2020-08" db="EMBL/GenBank/DDBJ databases">
        <title>Genomic Encyclopedia of Type Strains, Phase IV (KMG-IV): sequencing the most valuable type-strain genomes for metagenomic binning, comparative biology and taxonomic classification.</title>
        <authorList>
            <person name="Goeker M."/>
        </authorList>
    </citation>
    <scope>NUCLEOTIDE SEQUENCE [LARGE SCALE GENOMIC DNA]</scope>
    <source>
        <strain evidence="2 3">DSM 22198</strain>
    </source>
</reference>
<proteinExistence type="predicted"/>
<feature type="signal peptide" evidence="1">
    <location>
        <begin position="1"/>
        <end position="21"/>
    </location>
</feature>
<comment type="caution">
    <text evidence="2">The sequence shown here is derived from an EMBL/GenBank/DDBJ whole genome shotgun (WGS) entry which is preliminary data.</text>
</comment>
<evidence type="ECO:0000313" key="2">
    <source>
        <dbReference type="EMBL" id="MBB6250324.1"/>
    </source>
</evidence>
<protein>
    <recommendedName>
        <fullName evidence="4">Transposase</fullName>
    </recommendedName>
</protein>
<evidence type="ECO:0000313" key="3">
    <source>
        <dbReference type="Proteomes" id="UP000539175"/>
    </source>
</evidence>
<feature type="chain" id="PRO_5030651905" description="Transposase" evidence="1">
    <location>
        <begin position="22"/>
        <end position="75"/>
    </location>
</feature>
<dbReference type="EMBL" id="JACIIZ010000002">
    <property type="protein sequence ID" value="MBB6250324.1"/>
    <property type="molecule type" value="Genomic_DNA"/>
</dbReference>
<dbReference type="AlphaFoldDB" id="A0A7X0AUG6"/>
<evidence type="ECO:0008006" key="4">
    <source>
        <dbReference type="Google" id="ProtNLM"/>
    </source>
</evidence>
<name>A0A7X0AUG6_9PROT</name>
<dbReference type="Proteomes" id="UP000539175">
    <property type="component" value="Unassembled WGS sequence"/>
</dbReference>